<gene>
    <name evidence="1" type="ORF">H3146_01420</name>
</gene>
<comment type="caution">
    <text evidence="1">The sequence shown here is derived from an EMBL/GenBank/DDBJ whole genome shotgun (WGS) entry which is preliminary data.</text>
</comment>
<dbReference type="AlphaFoldDB" id="A0A7W3ZKU1"/>
<evidence type="ECO:0000313" key="1">
    <source>
        <dbReference type="EMBL" id="MBB1252028.1"/>
    </source>
</evidence>
<sequence length="290" mass="30621">MTHTETPTNTAAPTLVLGSSGKIGSRVARALDARGVPVRLGGRRGEPPFDWQDRATWPAALDGVRSVFLLYAPDLGTTDSVADIAAFTERAAAAGVERIVQLSARLPDEGRTATEGLMADAEAAVRKAGPDWTILRAGWFFQNFDEGFLSAYVRAGTLALPTAEGREFFVDAGDIAEVAAVALTEGGHAGRTYELTGARGLTFGEAVAEIASAADRRMDYLPLAEEEFGAALTAEGFPAETVALVGDLLRRIRLGGLDHGTDDVRTVLGRAPRDFADFAKDASANGSWRA</sequence>
<name>A0A7W3ZKU1_9ACTN</name>
<proteinExistence type="predicted"/>
<dbReference type="Proteomes" id="UP000525686">
    <property type="component" value="Unassembled WGS sequence"/>
</dbReference>
<dbReference type="InterPro" id="IPR051604">
    <property type="entry name" value="Ergot_Alk_Oxidoreductase"/>
</dbReference>
<dbReference type="Gene3D" id="3.90.25.10">
    <property type="entry name" value="UDP-galactose 4-epimerase, domain 1"/>
    <property type="match status" value="1"/>
</dbReference>
<protein>
    <submittedName>
        <fullName evidence="1">NAD(P)H-binding protein</fullName>
    </submittedName>
</protein>
<accession>A0A7W3ZKU1</accession>
<dbReference type="PANTHER" id="PTHR43162">
    <property type="match status" value="1"/>
</dbReference>
<dbReference type="SUPFAM" id="SSF51735">
    <property type="entry name" value="NAD(P)-binding Rossmann-fold domains"/>
    <property type="match status" value="1"/>
</dbReference>
<dbReference type="EMBL" id="JABJWZ010000005">
    <property type="protein sequence ID" value="MBB1252028.1"/>
    <property type="molecule type" value="Genomic_DNA"/>
</dbReference>
<evidence type="ECO:0000313" key="2">
    <source>
        <dbReference type="Proteomes" id="UP000525686"/>
    </source>
</evidence>
<organism evidence="1 2">
    <name type="scientific">Streptomyces alkaliterrae</name>
    <dbReference type="NCBI Taxonomy" id="2213162"/>
    <lineage>
        <taxon>Bacteria</taxon>
        <taxon>Bacillati</taxon>
        <taxon>Actinomycetota</taxon>
        <taxon>Actinomycetes</taxon>
        <taxon>Kitasatosporales</taxon>
        <taxon>Streptomycetaceae</taxon>
        <taxon>Streptomyces</taxon>
    </lineage>
</organism>
<dbReference type="RefSeq" id="WP_181353246.1">
    <property type="nucleotide sequence ID" value="NZ_JABJWZ010000005.1"/>
</dbReference>
<reference evidence="2" key="1">
    <citation type="submission" date="2020-05" db="EMBL/GenBank/DDBJ databases">
        <title>Classification of alakaliphilic streptomycetes isolated from an alkaline soil next to Lonar Crater, India and a proposal for the recognition of Streptomyces alkaliterrae sp. nov.</title>
        <authorList>
            <person name="Golinska P."/>
        </authorList>
    </citation>
    <scope>NUCLEOTIDE SEQUENCE [LARGE SCALE GENOMIC DNA]</scope>
    <source>
        <strain evidence="2">OF3</strain>
    </source>
</reference>
<dbReference type="Gene3D" id="3.40.50.720">
    <property type="entry name" value="NAD(P)-binding Rossmann-like Domain"/>
    <property type="match status" value="1"/>
</dbReference>
<dbReference type="InterPro" id="IPR036291">
    <property type="entry name" value="NAD(P)-bd_dom_sf"/>
</dbReference>
<dbReference type="PANTHER" id="PTHR43162:SF1">
    <property type="entry name" value="PRESTALK A DIFFERENTIATION PROTEIN A"/>
    <property type="match status" value="1"/>
</dbReference>